<keyword evidence="2" id="KW-1185">Reference proteome</keyword>
<gene>
    <name evidence="1" type="ORF">T11_123</name>
</gene>
<sequence length="85" mass="9535">MQDDVLCSSWKSCMQAVVARRLGKDVMNNCRLAEGVTVRSGGLFSCGITVEREDVEDVEDVEEEEEEQETAVTTIMTTTTVMRVW</sequence>
<dbReference type="EMBL" id="JYDP01000122">
    <property type="protein sequence ID" value="KRZ06274.1"/>
    <property type="molecule type" value="Genomic_DNA"/>
</dbReference>
<protein>
    <submittedName>
        <fullName evidence="1">Uncharacterized protein</fullName>
    </submittedName>
</protein>
<proteinExistence type="predicted"/>
<name>A0A0V1H779_9BILA</name>
<reference evidence="1 2" key="1">
    <citation type="submission" date="2015-01" db="EMBL/GenBank/DDBJ databases">
        <title>Evolution of Trichinella species and genotypes.</title>
        <authorList>
            <person name="Korhonen P.K."/>
            <person name="Edoardo P."/>
            <person name="Giuseppe L.R."/>
            <person name="Gasser R.B."/>
        </authorList>
    </citation>
    <scope>NUCLEOTIDE SEQUENCE [LARGE SCALE GENOMIC DNA]</scope>
    <source>
        <strain evidence="1">ISS1029</strain>
    </source>
</reference>
<dbReference type="OrthoDB" id="5912258at2759"/>
<accession>A0A0V1H779</accession>
<organism evidence="1 2">
    <name type="scientific">Trichinella zimbabwensis</name>
    <dbReference type="NCBI Taxonomy" id="268475"/>
    <lineage>
        <taxon>Eukaryota</taxon>
        <taxon>Metazoa</taxon>
        <taxon>Ecdysozoa</taxon>
        <taxon>Nematoda</taxon>
        <taxon>Enoplea</taxon>
        <taxon>Dorylaimia</taxon>
        <taxon>Trichinellida</taxon>
        <taxon>Trichinellidae</taxon>
        <taxon>Trichinella</taxon>
    </lineage>
</organism>
<evidence type="ECO:0000313" key="2">
    <source>
        <dbReference type="Proteomes" id="UP000055024"/>
    </source>
</evidence>
<evidence type="ECO:0000313" key="1">
    <source>
        <dbReference type="EMBL" id="KRZ06274.1"/>
    </source>
</evidence>
<dbReference type="Proteomes" id="UP000055024">
    <property type="component" value="Unassembled WGS sequence"/>
</dbReference>
<dbReference type="AlphaFoldDB" id="A0A0V1H779"/>
<comment type="caution">
    <text evidence="1">The sequence shown here is derived from an EMBL/GenBank/DDBJ whole genome shotgun (WGS) entry which is preliminary data.</text>
</comment>